<organism evidence="4 5">
    <name type="scientific">Cyclostephanos tholiformis</name>
    <dbReference type="NCBI Taxonomy" id="382380"/>
    <lineage>
        <taxon>Eukaryota</taxon>
        <taxon>Sar</taxon>
        <taxon>Stramenopiles</taxon>
        <taxon>Ochrophyta</taxon>
        <taxon>Bacillariophyta</taxon>
        <taxon>Coscinodiscophyceae</taxon>
        <taxon>Thalassiosirophycidae</taxon>
        <taxon>Stephanodiscales</taxon>
        <taxon>Stephanodiscaceae</taxon>
        <taxon>Cyclostephanos</taxon>
    </lineage>
</organism>
<dbReference type="Pfam" id="PF12796">
    <property type="entry name" value="Ank_2"/>
    <property type="match status" value="1"/>
</dbReference>
<proteinExistence type="predicted"/>
<evidence type="ECO:0000256" key="1">
    <source>
        <dbReference type="ARBA" id="ARBA00022737"/>
    </source>
</evidence>
<dbReference type="Proteomes" id="UP001530377">
    <property type="component" value="Unassembled WGS sequence"/>
</dbReference>
<evidence type="ECO:0000256" key="2">
    <source>
        <dbReference type="ARBA" id="ARBA00023043"/>
    </source>
</evidence>
<dbReference type="InterPro" id="IPR002110">
    <property type="entry name" value="Ankyrin_rpt"/>
</dbReference>
<feature type="region of interest" description="Disordered" evidence="3">
    <location>
        <begin position="138"/>
        <end position="163"/>
    </location>
</feature>
<feature type="compositionally biased region" description="Low complexity" evidence="3">
    <location>
        <begin position="382"/>
        <end position="397"/>
    </location>
</feature>
<evidence type="ECO:0000313" key="5">
    <source>
        <dbReference type="Proteomes" id="UP001530377"/>
    </source>
</evidence>
<comment type="caution">
    <text evidence="4">The sequence shown here is derived from an EMBL/GenBank/DDBJ whole genome shotgun (WGS) entry which is preliminary data.</text>
</comment>
<dbReference type="PANTHER" id="PTHR24126:SF14">
    <property type="entry name" value="ANK_REP_REGION DOMAIN-CONTAINING PROTEIN"/>
    <property type="match status" value="1"/>
</dbReference>
<accession>A0ABD3RFZ1</accession>
<dbReference type="SUPFAM" id="SSF48403">
    <property type="entry name" value="Ankyrin repeat"/>
    <property type="match status" value="1"/>
</dbReference>
<dbReference type="Gene3D" id="1.25.40.20">
    <property type="entry name" value="Ankyrin repeat-containing domain"/>
    <property type="match status" value="1"/>
</dbReference>
<dbReference type="PANTHER" id="PTHR24126">
    <property type="entry name" value="ANKYRIN REPEAT, PH AND SEC7 DOMAIN CONTAINING PROTEIN SECG-RELATED"/>
    <property type="match status" value="1"/>
</dbReference>
<keyword evidence="2" id="KW-0040">ANK repeat</keyword>
<keyword evidence="1" id="KW-0677">Repeat</keyword>
<gene>
    <name evidence="4" type="ORF">ACHAXA_003921</name>
</gene>
<protein>
    <submittedName>
        <fullName evidence="4">Uncharacterized protein</fullName>
    </submittedName>
</protein>
<sequence length="755" mass="82831">MTTNTPACFNSSSTCLMSQMVAITTKSSQQSGGNYSLRPGGPQRRQHDSSAILSRMVTAQGTGVGNGATPFRVASMNEFRRSVHSLNTVHESSIPPPRAQQARNLTFAAVPDQSPSGTLPAVNPLLIMMEQRMAANASASTKEHTTPDSMAATSSYRATPESDDRTNMALHASIEKWAGISPGDRTDLMPSSIQSSAVAPLVASVQRSLTGRVPLSPKQIDLLKELTSPSQDDSLRQQLLVRQAHGADQSLPSHDPGVNSLHKTSNPQPCTGTDITRCAVSSAEVNRLRREKHSIQEFREILIQERMNEQANLQFIPRTVSGHQLQMSQSEIQKISFDALNKFKKSSSNNLNSIKPSQSSATLRKRCSKHDLDDSTVCTRDSVSSITPSQTSSASSSNKIHRSLSHCSARAALASKMEYLQLSQVPIKDSMQNQSFSSGQVLNRFSMQNQSFSSGLDACEHSSSSKLILTNKHFLSDPKTVTQQRLASKGIVNSSSNPLIGPLPSRQVSAGNAAVLFAMAVQNSRNSQMTPPKEHEGLVSTLPIKVAAEEYPPPAKSRTLSTNTETVIISAVPDSIKYLDVKADKKPLDIVKEALSSRGAKSGTKPSMEMEEGFFVDLTEMYNQEVVNAIRSNDVESLQKLHSDGANFQCGNRFGETLIHLACRRSTKRLVSFLLDEAGVSLRVRDDFGRTPLHDACWRAEPDLELLEMLIDREPELLMLSDKRGHTPLCYSRREHWNLLIPFLRDRSEKFRPVE</sequence>
<dbReference type="InterPro" id="IPR036770">
    <property type="entry name" value="Ankyrin_rpt-contain_sf"/>
</dbReference>
<dbReference type="SMART" id="SM00248">
    <property type="entry name" value="ANK"/>
    <property type="match status" value="2"/>
</dbReference>
<reference evidence="4 5" key="1">
    <citation type="submission" date="2024-10" db="EMBL/GenBank/DDBJ databases">
        <title>Updated reference genomes for cyclostephanoid diatoms.</title>
        <authorList>
            <person name="Roberts W.R."/>
            <person name="Alverson A.J."/>
        </authorList>
    </citation>
    <scope>NUCLEOTIDE SEQUENCE [LARGE SCALE GENOMIC DNA]</scope>
    <source>
        <strain evidence="4 5">AJA228-03</strain>
    </source>
</reference>
<feature type="region of interest" description="Disordered" evidence="3">
    <location>
        <begin position="347"/>
        <end position="399"/>
    </location>
</feature>
<evidence type="ECO:0000256" key="3">
    <source>
        <dbReference type="SAM" id="MobiDB-lite"/>
    </source>
</evidence>
<dbReference type="AlphaFoldDB" id="A0ABD3RFZ1"/>
<evidence type="ECO:0000313" key="4">
    <source>
        <dbReference type="EMBL" id="KAL3811252.1"/>
    </source>
</evidence>
<dbReference type="EMBL" id="JALLPB020000272">
    <property type="protein sequence ID" value="KAL3811252.1"/>
    <property type="molecule type" value="Genomic_DNA"/>
</dbReference>
<keyword evidence="5" id="KW-1185">Reference proteome</keyword>
<feature type="region of interest" description="Disordered" evidence="3">
    <location>
        <begin position="26"/>
        <end position="47"/>
    </location>
</feature>
<feature type="compositionally biased region" description="Polar residues" evidence="3">
    <location>
        <begin position="147"/>
        <end position="157"/>
    </location>
</feature>
<feature type="region of interest" description="Disordered" evidence="3">
    <location>
        <begin position="246"/>
        <end position="269"/>
    </location>
</feature>
<name>A0ABD3RFZ1_9STRA</name>